<dbReference type="Proteomes" id="UP000469346">
    <property type="component" value="Unassembled WGS sequence"/>
</dbReference>
<proteinExistence type="predicted"/>
<comment type="caution">
    <text evidence="1">The sequence shown here is derived from an EMBL/GenBank/DDBJ whole genome shotgun (WGS) entry which is preliminary data.</text>
</comment>
<dbReference type="AlphaFoldDB" id="A0A6N9TPE2"/>
<dbReference type="Pfam" id="PF16468">
    <property type="entry name" value="DUF5049"/>
    <property type="match status" value="1"/>
</dbReference>
<sequence>MRVPAAVLEGILAVRRCGLTNMLDRPVVADLAEKLGFPEAARWIETHTKEYAEGVFRGFVVDPEGGKS</sequence>
<accession>A0A6N9TPE2</accession>
<dbReference type="EMBL" id="JAAGRR010000010">
    <property type="protein sequence ID" value="NDY41604.1"/>
    <property type="molecule type" value="Genomic_DNA"/>
</dbReference>
<dbReference type="InterPro" id="IPR032488">
    <property type="entry name" value="DUF5049"/>
</dbReference>
<name>A0A6N9TPE2_DISTH</name>
<reference evidence="1 2" key="1">
    <citation type="submission" date="2020-02" db="EMBL/GenBank/DDBJ databases">
        <title>Comparative genomics of sulfur disproportionating microorganisms.</title>
        <authorList>
            <person name="Ward L.M."/>
            <person name="Bertran E."/>
            <person name="Johnston D.T."/>
        </authorList>
    </citation>
    <scope>NUCLEOTIDE SEQUENCE [LARGE SCALE GENOMIC DNA]</scope>
    <source>
        <strain evidence="1 2">DSM 100025</strain>
    </source>
</reference>
<organism evidence="1 2">
    <name type="scientific">Dissulfurirhabdus thermomarina</name>
    <dbReference type="NCBI Taxonomy" id="1765737"/>
    <lineage>
        <taxon>Bacteria</taxon>
        <taxon>Deltaproteobacteria</taxon>
        <taxon>Dissulfurirhabdaceae</taxon>
        <taxon>Dissulfurirhabdus</taxon>
    </lineage>
</organism>
<evidence type="ECO:0000313" key="1">
    <source>
        <dbReference type="EMBL" id="NDY41604.1"/>
    </source>
</evidence>
<gene>
    <name evidence="1" type="ORF">G3N55_01890</name>
</gene>
<protein>
    <submittedName>
        <fullName evidence="1">DUF5049 domain-containing protein</fullName>
    </submittedName>
</protein>
<keyword evidence="2" id="KW-1185">Reference proteome</keyword>
<evidence type="ECO:0000313" key="2">
    <source>
        <dbReference type="Proteomes" id="UP000469346"/>
    </source>
</evidence>